<evidence type="ECO:0000313" key="4">
    <source>
        <dbReference type="Proteomes" id="UP000597617"/>
    </source>
</evidence>
<dbReference type="SUPFAM" id="SSF69318">
    <property type="entry name" value="Integrin alpha N-terminal domain"/>
    <property type="match status" value="1"/>
</dbReference>
<sequence length="537" mass="53376">MTPYSVGVGHAPLGIALADINNDGHLDLLTANDPTHTVSVLLGLGKGSLGSAAAFPTGTAGAVALKVGDINRDGRPDVVMAGSTTGGLLLGMPNGTLTPPMAQFPLNMTSNPGALALGDVDGDGFLDIVTAYGASTTSGNFDQATVLLGREFNAFAPAVAYPLAPGSRPEAVALGDVNNDGWLDIATANANGDAVGLLLGHGNGTFGPASSLSVGAGTGPLGIAVVDVNGDLRPDLVTANHAGTVSVLLNAGGGTFSPVATYPVGSFPVGIVLGDVNNDGYPDVVTAGFGSNQLSVLLGKGTGAFGPVTTYATGPTSGPLSAAIGDVNGDGAADLVSANFNAGNAGVFVSAVPVLTLTGSSSSSAGAPLTLQGTRLAGATQVTFTNLAQVVTAVPATQFTSTNFTGTPNTIGLTVPASLTVGSYRVAVATPRGNSPTASFTVTAPLGVNKRLLGNLIDIFPSPAHARVTVRVQPLTGVSTVRLSLRDALGQTVRLQNATLSPAGLRQEFDLQGLAPGVYLLQVQAGTALTTRRFLVH</sequence>
<feature type="domain" description="Secretion system C-terminal sorting" evidence="2">
    <location>
        <begin position="459"/>
        <end position="536"/>
    </location>
</feature>
<dbReference type="Proteomes" id="UP000597617">
    <property type="component" value="Unassembled WGS sequence"/>
</dbReference>
<dbReference type="Pfam" id="PF13517">
    <property type="entry name" value="FG-GAP_3"/>
    <property type="match status" value="3"/>
</dbReference>
<organism evidence="3 4">
    <name type="scientific">Hymenobacter jeongseonensis</name>
    <dbReference type="NCBI Taxonomy" id="2791027"/>
    <lineage>
        <taxon>Bacteria</taxon>
        <taxon>Pseudomonadati</taxon>
        <taxon>Bacteroidota</taxon>
        <taxon>Cytophagia</taxon>
        <taxon>Cytophagales</taxon>
        <taxon>Hymenobacteraceae</taxon>
        <taxon>Hymenobacter</taxon>
    </lineage>
</organism>
<dbReference type="EMBL" id="JADQDQ010000018">
    <property type="protein sequence ID" value="MBF9239792.1"/>
    <property type="molecule type" value="Genomic_DNA"/>
</dbReference>
<dbReference type="Pfam" id="PF18962">
    <property type="entry name" value="Por_Secre_tail"/>
    <property type="match status" value="1"/>
</dbReference>
<protein>
    <submittedName>
        <fullName evidence="3">T9SS type A sorting domain-containing protein</fullName>
    </submittedName>
</protein>
<dbReference type="NCBIfam" id="TIGR04183">
    <property type="entry name" value="Por_Secre_tail"/>
    <property type="match status" value="1"/>
</dbReference>
<keyword evidence="4" id="KW-1185">Reference proteome</keyword>
<dbReference type="InterPro" id="IPR028994">
    <property type="entry name" value="Integrin_alpha_N"/>
</dbReference>
<dbReference type="Gene3D" id="2.130.10.130">
    <property type="entry name" value="Integrin alpha, N-terminal"/>
    <property type="match status" value="1"/>
</dbReference>
<dbReference type="RefSeq" id="WP_196284143.1">
    <property type="nucleotide sequence ID" value="NZ_JADQDQ010000018.1"/>
</dbReference>
<name>A0ABS0IN41_9BACT</name>
<keyword evidence="1" id="KW-0732">Signal</keyword>
<evidence type="ECO:0000259" key="2">
    <source>
        <dbReference type="Pfam" id="PF18962"/>
    </source>
</evidence>
<gene>
    <name evidence="3" type="ORF">I2I05_20530</name>
</gene>
<comment type="caution">
    <text evidence="3">The sequence shown here is derived from an EMBL/GenBank/DDBJ whole genome shotgun (WGS) entry which is preliminary data.</text>
</comment>
<reference evidence="3 4" key="1">
    <citation type="submission" date="2020-11" db="EMBL/GenBank/DDBJ databases">
        <authorList>
            <person name="Kim M.K."/>
        </authorList>
    </citation>
    <scope>NUCLEOTIDE SEQUENCE [LARGE SCALE GENOMIC DNA]</scope>
    <source>
        <strain evidence="3 4">BT683</strain>
    </source>
</reference>
<accession>A0ABS0IN41</accession>
<dbReference type="PANTHER" id="PTHR46580:SF2">
    <property type="entry name" value="MAM DOMAIN-CONTAINING PROTEIN"/>
    <property type="match status" value="1"/>
</dbReference>
<dbReference type="Gene3D" id="2.30.30.100">
    <property type="match status" value="3"/>
</dbReference>
<proteinExistence type="predicted"/>
<evidence type="ECO:0000256" key="1">
    <source>
        <dbReference type="ARBA" id="ARBA00022729"/>
    </source>
</evidence>
<dbReference type="PANTHER" id="PTHR46580">
    <property type="entry name" value="SENSOR KINASE-RELATED"/>
    <property type="match status" value="1"/>
</dbReference>
<dbReference type="Pfam" id="PF01839">
    <property type="entry name" value="FG-GAP"/>
    <property type="match status" value="1"/>
</dbReference>
<dbReference type="InterPro" id="IPR013517">
    <property type="entry name" value="FG-GAP"/>
</dbReference>
<dbReference type="InterPro" id="IPR026444">
    <property type="entry name" value="Secre_tail"/>
</dbReference>
<evidence type="ECO:0000313" key="3">
    <source>
        <dbReference type="EMBL" id="MBF9239792.1"/>
    </source>
</evidence>